<feature type="transmembrane region" description="Helical" evidence="5">
    <location>
        <begin position="232"/>
        <end position="249"/>
    </location>
</feature>
<dbReference type="CDD" id="cd13963">
    <property type="entry name" value="PT_UbiA_2"/>
    <property type="match status" value="1"/>
</dbReference>
<dbReference type="Pfam" id="PF01040">
    <property type="entry name" value="UbiA"/>
    <property type="match status" value="1"/>
</dbReference>
<keyword evidence="3 5" id="KW-1133">Transmembrane helix</keyword>
<protein>
    <recommendedName>
        <fullName evidence="7">Decaprenyl-phosphate phosphoribosyltransferase</fullName>
    </recommendedName>
</protein>
<feature type="transmembrane region" description="Helical" evidence="5">
    <location>
        <begin position="38"/>
        <end position="59"/>
    </location>
</feature>
<feature type="transmembrane region" description="Helical" evidence="5">
    <location>
        <begin position="270"/>
        <end position="289"/>
    </location>
</feature>
<evidence type="ECO:0000256" key="2">
    <source>
        <dbReference type="ARBA" id="ARBA00022692"/>
    </source>
</evidence>
<dbReference type="InterPro" id="IPR050475">
    <property type="entry name" value="Prenyltransferase_related"/>
</dbReference>
<dbReference type="EMBL" id="UINC01000122">
    <property type="protein sequence ID" value="SUZ49521.1"/>
    <property type="molecule type" value="Genomic_DNA"/>
</dbReference>
<feature type="transmembrane region" description="Helical" evidence="5">
    <location>
        <begin position="153"/>
        <end position="174"/>
    </location>
</feature>
<evidence type="ECO:0008006" key="7">
    <source>
        <dbReference type="Google" id="ProtNLM"/>
    </source>
</evidence>
<name>A0A381N4I0_9ZZZZ</name>
<reference evidence="6" key="1">
    <citation type="submission" date="2018-05" db="EMBL/GenBank/DDBJ databases">
        <authorList>
            <person name="Lanie J.A."/>
            <person name="Ng W.-L."/>
            <person name="Kazmierczak K.M."/>
            <person name="Andrzejewski T.M."/>
            <person name="Davidsen T.M."/>
            <person name="Wayne K.J."/>
            <person name="Tettelin H."/>
            <person name="Glass J.I."/>
            <person name="Rusch D."/>
            <person name="Podicherti R."/>
            <person name="Tsui H.-C.T."/>
            <person name="Winkler M.E."/>
        </authorList>
    </citation>
    <scope>NUCLEOTIDE SEQUENCE</scope>
</reference>
<dbReference type="PANTHER" id="PTHR42723">
    <property type="entry name" value="CHLOROPHYLL SYNTHASE"/>
    <property type="match status" value="1"/>
</dbReference>
<evidence type="ECO:0000256" key="3">
    <source>
        <dbReference type="ARBA" id="ARBA00022989"/>
    </source>
</evidence>
<evidence type="ECO:0000313" key="6">
    <source>
        <dbReference type="EMBL" id="SUZ49521.1"/>
    </source>
</evidence>
<feature type="transmembrane region" description="Helical" evidence="5">
    <location>
        <begin position="195"/>
        <end position="220"/>
    </location>
</feature>
<evidence type="ECO:0000256" key="4">
    <source>
        <dbReference type="ARBA" id="ARBA00023136"/>
    </source>
</evidence>
<dbReference type="AlphaFoldDB" id="A0A381N4I0"/>
<feature type="transmembrane region" description="Helical" evidence="5">
    <location>
        <begin position="80"/>
        <end position="101"/>
    </location>
</feature>
<organism evidence="6">
    <name type="scientific">marine metagenome</name>
    <dbReference type="NCBI Taxonomy" id="408172"/>
    <lineage>
        <taxon>unclassified sequences</taxon>
        <taxon>metagenomes</taxon>
        <taxon>ecological metagenomes</taxon>
    </lineage>
</organism>
<comment type="subcellular location">
    <subcellularLocation>
        <location evidence="1">Membrane</location>
        <topology evidence="1">Multi-pass membrane protein</topology>
    </subcellularLocation>
</comment>
<dbReference type="InterPro" id="IPR000537">
    <property type="entry name" value="UbiA_prenyltransferase"/>
</dbReference>
<evidence type="ECO:0000256" key="5">
    <source>
        <dbReference type="SAM" id="Phobius"/>
    </source>
</evidence>
<feature type="transmembrane region" description="Helical" evidence="5">
    <location>
        <begin position="107"/>
        <end position="123"/>
    </location>
</feature>
<dbReference type="GO" id="GO:0016765">
    <property type="term" value="F:transferase activity, transferring alkyl or aryl (other than methyl) groups"/>
    <property type="evidence" value="ECO:0007669"/>
    <property type="project" value="InterPro"/>
</dbReference>
<keyword evidence="4 5" id="KW-0472">Membrane</keyword>
<keyword evidence="2 5" id="KW-0812">Transmembrane</keyword>
<sequence>MKDFFELIRWNHWAKNVFVLAPLFFSGDYYDISNVAQVLKAFFIFCLVSSCVYIFNDLLDYEADSAHNKKRLRPLPSGRISKPMAVLILSIMFISACLLLYTLRMPINFIYVVSLYALINLVYSTGLKHIPVLELILVSSGFVLRLVGGGEALSIGLSPWIIAATASLSLLITVAKRRSDLVQKSDPEEQRASLIGYNVEFLNALLSILVSVTIVVYVIFSISDYATERHGQFIIFSSIPVLIGMFRFLQLAIVFERGDFPTELITRDKGMVASILLFVCIFILTTFVGDI</sequence>
<dbReference type="PANTHER" id="PTHR42723:SF1">
    <property type="entry name" value="CHLOROPHYLL SYNTHASE, CHLOROPLASTIC"/>
    <property type="match status" value="1"/>
</dbReference>
<accession>A0A381N4I0</accession>
<evidence type="ECO:0000256" key="1">
    <source>
        <dbReference type="ARBA" id="ARBA00004141"/>
    </source>
</evidence>
<dbReference type="InterPro" id="IPR044878">
    <property type="entry name" value="UbiA_sf"/>
</dbReference>
<proteinExistence type="predicted"/>
<dbReference type="GO" id="GO:0016020">
    <property type="term" value="C:membrane"/>
    <property type="evidence" value="ECO:0007669"/>
    <property type="project" value="UniProtKB-SubCell"/>
</dbReference>
<gene>
    <name evidence="6" type="ORF">METZ01_LOCUS2375</name>
</gene>
<dbReference type="Gene3D" id="1.10.357.140">
    <property type="entry name" value="UbiA prenyltransferase"/>
    <property type="match status" value="1"/>
</dbReference>